<accession>A0A8S2E9S8</accession>
<evidence type="ECO:0000256" key="1">
    <source>
        <dbReference type="SAM" id="MobiDB-lite"/>
    </source>
</evidence>
<proteinExistence type="predicted"/>
<gene>
    <name evidence="2" type="ORF">OVA965_LOCUS19513</name>
    <name evidence="3" type="ORF">TMI583_LOCUS19571</name>
</gene>
<feature type="compositionally biased region" description="Low complexity" evidence="1">
    <location>
        <begin position="73"/>
        <end position="82"/>
    </location>
</feature>
<comment type="caution">
    <text evidence="2">The sequence shown here is derived from an EMBL/GenBank/DDBJ whole genome shotgun (WGS) entry which is preliminary data.</text>
</comment>
<dbReference type="Proteomes" id="UP000682733">
    <property type="component" value="Unassembled WGS sequence"/>
</dbReference>
<organism evidence="2 4">
    <name type="scientific">Didymodactylos carnosus</name>
    <dbReference type="NCBI Taxonomy" id="1234261"/>
    <lineage>
        <taxon>Eukaryota</taxon>
        <taxon>Metazoa</taxon>
        <taxon>Spiralia</taxon>
        <taxon>Gnathifera</taxon>
        <taxon>Rotifera</taxon>
        <taxon>Eurotatoria</taxon>
        <taxon>Bdelloidea</taxon>
        <taxon>Philodinida</taxon>
        <taxon>Philodinidae</taxon>
        <taxon>Didymodactylos</taxon>
    </lineage>
</organism>
<sequence>MFRVFYTKSDTNRRGENRALHCENNIAGAGESSDEGVFDNEINAYPRSASFNDQPQLPASFQADDMAPQQQNTTTSADTSSSSEDDDAQLEELICASDVNYE</sequence>
<dbReference type="EMBL" id="CAJNOK010010075">
    <property type="protein sequence ID" value="CAF1105702.1"/>
    <property type="molecule type" value="Genomic_DNA"/>
</dbReference>
<feature type="region of interest" description="Disordered" evidence="1">
    <location>
        <begin position="47"/>
        <end position="102"/>
    </location>
</feature>
<protein>
    <submittedName>
        <fullName evidence="2">Uncharacterized protein</fullName>
    </submittedName>
</protein>
<evidence type="ECO:0000313" key="2">
    <source>
        <dbReference type="EMBL" id="CAF1105702.1"/>
    </source>
</evidence>
<dbReference type="Proteomes" id="UP000677228">
    <property type="component" value="Unassembled WGS sequence"/>
</dbReference>
<feature type="compositionally biased region" description="Polar residues" evidence="1">
    <location>
        <begin position="49"/>
        <end position="59"/>
    </location>
</feature>
<dbReference type="AlphaFoldDB" id="A0A8S2E9S8"/>
<evidence type="ECO:0000313" key="4">
    <source>
        <dbReference type="Proteomes" id="UP000677228"/>
    </source>
</evidence>
<reference evidence="2" key="1">
    <citation type="submission" date="2021-02" db="EMBL/GenBank/DDBJ databases">
        <authorList>
            <person name="Nowell W R."/>
        </authorList>
    </citation>
    <scope>NUCLEOTIDE SEQUENCE</scope>
</reference>
<evidence type="ECO:0000313" key="3">
    <source>
        <dbReference type="EMBL" id="CAF3868994.1"/>
    </source>
</evidence>
<name>A0A8S2E9S8_9BILA</name>
<dbReference type="EMBL" id="CAJOBA010011056">
    <property type="protein sequence ID" value="CAF3868994.1"/>
    <property type="molecule type" value="Genomic_DNA"/>
</dbReference>